<evidence type="ECO:0000256" key="5">
    <source>
        <dbReference type="HAMAP-Rule" id="MF_00014"/>
    </source>
</evidence>
<sequence>MLEYISIGQIVNTHGLRGEVKVYPLTDDIRRFDRIDSVYIEENNDLIALDVTDVKYLKNMVIIKFENIDDAESAEKLRNRYIKVHRKDAVKLPEDTFLICDLIGLQVFTAAGVYLGNVADIIQTGSNDVFVVRSEDKEVLIPGLKSIFKNIDFESKKIIVELPEGLV</sequence>
<organism evidence="8 9">
    <name type="scientific">Lutispora saccharofermentans</name>
    <dbReference type="NCBI Taxonomy" id="3024236"/>
    <lineage>
        <taxon>Bacteria</taxon>
        <taxon>Bacillati</taxon>
        <taxon>Bacillota</taxon>
        <taxon>Clostridia</taxon>
        <taxon>Lutisporales</taxon>
        <taxon>Lutisporaceae</taxon>
        <taxon>Lutispora</taxon>
    </lineage>
</organism>
<protein>
    <recommendedName>
        <fullName evidence="5">Ribosome maturation factor RimM</fullName>
    </recommendedName>
</protein>
<name>A0ABT1N9U5_9FIRM</name>
<dbReference type="InterPro" id="IPR002676">
    <property type="entry name" value="RimM_N"/>
</dbReference>
<evidence type="ECO:0000313" key="8">
    <source>
        <dbReference type="EMBL" id="MCQ1528023.1"/>
    </source>
</evidence>
<dbReference type="SUPFAM" id="SSF50346">
    <property type="entry name" value="PRC-barrel domain"/>
    <property type="match status" value="1"/>
</dbReference>
<dbReference type="InterPro" id="IPR009000">
    <property type="entry name" value="Transl_B-barrel_sf"/>
</dbReference>
<keyword evidence="9" id="KW-1185">Reference proteome</keyword>
<evidence type="ECO:0000256" key="1">
    <source>
        <dbReference type="ARBA" id="ARBA00022490"/>
    </source>
</evidence>
<keyword evidence="4 5" id="KW-0143">Chaperone</keyword>
<comment type="subunit">
    <text evidence="5">Binds ribosomal protein uS19.</text>
</comment>
<proteinExistence type="inferred from homology"/>
<comment type="caution">
    <text evidence="8">The sequence shown here is derived from an EMBL/GenBank/DDBJ whole genome shotgun (WGS) entry which is preliminary data.</text>
</comment>
<evidence type="ECO:0000256" key="4">
    <source>
        <dbReference type="ARBA" id="ARBA00023186"/>
    </source>
</evidence>
<evidence type="ECO:0000259" key="7">
    <source>
        <dbReference type="Pfam" id="PF24986"/>
    </source>
</evidence>
<gene>
    <name evidence="5 8" type="primary">rimM</name>
    <name evidence="8" type="ORF">LJD61_00460</name>
</gene>
<evidence type="ECO:0000256" key="3">
    <source>
        <dbReference type="ARBA" id="ARBA00022552"/>
    </source>
</evidence>
<keyword evidence="1 5" id="KW-0963">Cytoplasm</keyword>
<dbReference type="HAMAP" id="MF_00014">
    <property type="entry name" value="Ribosome_mat_RimM"/>
    <property type="match status" value="1"/>
</dbReference>
<keyword evidence="3 5" id="KW-0698">rRNA processing</keyword>
<keyword evidence="2 5" id="KW-0690">Ribosome biogenesis</keyword>
<feature type="domain" description="RimM N-terminal" evidence="6">
    <location>
        <begin position="7"/>
        <end position="87"/>
    </location>
</feature>
<evidence type="ECO:0000256" key="2">
    <source>
        <dbReference type="ARBA" id="ARBA00022517"/>
    </source>
</evidence>
<dbReference type="RefSeq" id="WP_255225535.1">
    <property type="nucleotide sequence ID" value="NZ_JAJEKE010000001.1"/>
</dbReference>
<reference evidence="8 9" key="1">
    <citation type="submission" date="2021-10" db="EMBL/GenBank/DDBJ databases">
        <title>Lutispora strain m25 sp. nov., a thermophilic, non-spore-forming bacterium isolated from a lab-scale methanogenic bioreactor digesting anaerobic sludge.</title>
        <authorList>
            <person name="El Houari A."/>
            <person name="Mcdonald J."/>
        </authorList>
    </citation>
    <scope>NUCLEOTIDE SEQUENCE [LARGE SCALE GENOMIC DNA]</scope>
    <source>
        <strain evidence="9">m25</strain>
    </source>
</reference>
<comment type="similarity">
    <text evidence="5">Belongs to the RimM family.</text>
</comment>
<dbReference type="SUPFAM" id="SSF50447">
    <property type="entry name" value="Translation proteins"/>
    <property type="match status" value="1"/>
</dbReference>
<comment type="function">
    <text evidence="5">An accessory protein needed during the final step in the assembly of 30S ribosomal subunit, possibly for assembly of the head region. Essential for efficient processing of 16S rRNA. May be needed both before and after RbfA during the maturation of 16S rRNA. It has affinity for free ribosomal 30S subunits but not for 70S ribosomes.</text>
</comment>
<dbReference type="PANTHER" id="PTHR33692:SF1">
    <property type="entry name" value="RIBOSOME MATURATION FACTOR RIMM"/>
    <property type="match status" value="1"/>
</dbReference>
<comment type="subcellular location">
    <subcellularLocation>
        <location evidence="5">Cytoplasm</location>
    </subcellularLocation>
</comment>
<dbReference type="InterPro" id="IPR011961">
    <property type="entry name" value="RimM"/>
</dbReference>
<dbReference type="InterPro" id="IPR056792">
    <property type="entry name" value="PRC_RimM"/>
</dbReference>
<dbReference type="EMBL" id="JAJEKE010000001">
    <property type="protein sequence ID" value="MCQ1528023.1"/>
    <property type="molecule type" value="Genomic_DNA"/>
</dbReference>
<comment type="domain">
    <text evidence="5">The PRC barrel domain binds ribosomal protein uS19.</text>
</comment>
<dbReference type="InterPro" id="IPR036976">
    <property type="entry name" value="RimM_N_sf"/>
</dbReference>
<evidence type="ECO:0000259" key="6">
    <source>
        <dbReference type="Pfam" id="PF01782"/>
    </source>
</evidence>
<feature type="domain" description="Ribosome maturation factor RimM PRC barrel" evidence="7">
    <location>
        <begin position="101"/>
        <end position="166"/>
    </location>
</feature>
<dbReference type="Pfam" id="PF01782">
    <property type="entry name" value="RimM"/>
    <property type="match status" value="1"/>
</dbReference>
<dbReference type="Gene3D" id="2.40.30.60">
    <property type="entry name" value="RimM"/>
    <property type="match status" value="1"/>
</dbReference>
<dbReference type="Pfam" id="PF24986">
    <property type="entry name" value="PRC_RimM"/>
    <property type="match status" value="1"/>
</dbReference>
<dbReference type="NCBIfam" id="TIGR02273">
    <property type="entry name" value="16S_RimM"/>
    <property type="match status" value="1"/>
</dbReference>
<dbReference type="PANTHER" id="PTHR33692">
    <property type="entry name" value="RIBOSOME MATURATION FACTOR RIMM"/>
    <property type="match status" value="1"/>
</dbReference>
<evidence type="ECO:0000313" key="9">
    <source>
        <dbReference type="Proteomes" id="UP001651880"/>
    </source>
</evidence>
<dbReference type="Proteomes" id="UP001651880">
    <property type="component" value="Unassembled WGS sequence"/>
</dbReference>
<accession>A0ABT1N9U5</accession>
<dbReference type="InterPro" id="IPR011033">
    <property type="entry name" value="PRC_barrel-like_sf"/>
</dbReference>
<dbReference type="Gene3D" id="2.30.30.240">
    <property type="entry name" value="PRC-barrel domain"/>
    <property type="match status" value="1"/>
</dbReference>